<dbReference type="Proteomes" id="UP000184139">
    <property type="component" value="Unassembled WGS sequence"/>
</dbReference>
<sequence length="83" mass="8962">MSPVAPFFLRSSKNSILKPESRGGVLCLQEMPSDVQGALAPAPSHVHLDILYGGGKVNLYSGIGVRTNDHEIDISFDVDRDKP</sequence>
<dbReference type="EMBL" id="FQXS01000022">
    <property type="protein sequence ID" value="SHI01918.1"/>
    <property type="molecule type" value="Genomic_DNA"/>
</dbReference>
<evidence type="ECO:0000313" key="2">
    <source>
        <dbReference type="Proteomes" id="UP000184139"/>
    </source>
</evidence>
<proteinExistence type="predicted"/>
<protein>
    <submittedName>
        <fullName evidence="1">Uncharacterized protein</fullName>
    </submittedName>
</protein>
<gene>
    <name evidence="1" type="ORF">SAMN02745124_03244</name>
</gene>
<dbReference type="RefSeq" id="WP_143166044.1">
    <property type="nucleotide sequence ID" value="NZ_FQXS01000022.1"/>
</dbReference>
<keyword evidence="2" id="KW-1185">Reference proteome</keyword>
<dbReference type="AlphaFoldDB" id="A0A1M5XQV4"/>
<accession>A0A1M5XQV4</accession>
<organism evidence="1 2">
    <name type="scientific">Desulfofustis glycolicus DSM 9705</name>
    <dbReference type="NCBI Taxonomy" id="1121409"/>
    <lineage>
        <taxon>Bacteria</taxon>
        <taxon>Pseudomonadati</taxon>
        <taxon>Thermodesulfobacteriota</taxon>
        <taxon>Desulfobulbia</taxon>
        <taxon>Desulfobulbales</taxon>
        <taxon>Desulfocapsaceae</taxon>
        <taxon>Desulfofustis</taxon>
    </lineage>
</organism>
<evidence type="ECO:0000313" key="1">
    <source>
        <dbReference type="EMBL" id="SHI01918.1"/>
    </source>
</evidence>
<reference evidence="1 2" key="1">
    <citation type="submission" date="2016-11" db="EMBL/GenBank/DDBJ databases">
        <authorList>
            <person name="Jaros S."/>
            <person name="Januszkiewicz K."/>
            <person name="Wedrychowicz H."/>
        </authorList>
    </citation>
    <scope>NUCLEOTIDE SEQUENCE [LARGE SCALE GENOMIC DNA]</scope>
    <source>
        <strain evidence="1 2">DSM 9705</strain>
    </source>
</reference>
<name>A0A1M5XQV4_9BACT</name>